<dbReference type="Gene3D" id="3.40.390.10">
    <property type="entry name" value="Collagenase (Catalytic Domain)"/>
    <property type="match status" value="1"/>
</dbReference>
<accession>A0ABY5TLZ7</accession>
<keyword evidence="4" id="KW-1185">Reference proteome</keyword>
<dbReference type="Pfam" id="PF05547">
    <property type="entry name" value="Peptidase_M6"/>
    <property type="match status" value="2"/>
</dbReference>
<dbReference type="PANTHER" id="PTHR41775">
    <property type="entry name" value="SECRETED PROTEIN-RELATED"/>
    <property type="match status" value="1"/>
</dbReference>
<dbReference type="Pfam" id="PF20773">
    <property type="entry name" value="InhA-like_MAM"/>
    <property type="match status" value="2"/>
</dbReference>
<protein>
    <submittedName>
        <fullName evidence="3">Immune inhibitor A</fullName>
    </submittedName>
</protein>
<dbReference type="InterPro" id="IPR024079">
    <property type="entry name" value="MetalloPept_cat_dom_sf"/>
</dbReference>
<feature type="region of interest" description="Disordered" evidence="1">
    <location>
        <begin position="481"/>
        <end position="513"/>
    </location>
</feature>
<feature type="domain" description="Peptidase M6-like" evidence="2">
    <location>
        <begin position="60"/>
        <end position="223"/>
    </location>
</feature>
<evidence type="ECO:0000313" key="4">
    <source>
        <dbReference type="Proteomes" id="UP001059934"/>
    </source>
</evidence>
<dbReference type="Proteomes" id="UP001059934">
    <property type="component" value="Chromosome"/>
</dbReference>
<dbReference type="EMBL" id="CP103416">
    <property type="protein sequence ID" value="UVW34870.1"/>
    <property type="molecule type" value="Genomic_DNA"/>
</dbReference>
<dbReference type="SUPFAM" id="SSF55486">
    <property type="entry name" value="Metalloproteases ('zincins'), catalytic domain"/>
    <property type="match status" value="1"/>
</dbReference>
<dbReference type="InterPro" id="IPR008757">
    <property type="entry name" value="Peptidase_M6-like_domain"/>
</dbReference>
<feature type="domain" description="Peptidase M6-like" evidence="2">
    <location>
        <begin position="251"/>
        <end position="335"/>
    </location>
</feature>
<dbReference type="NCBIfam" id="TIGR03296">
    <property type="entry name" value="M6dom_TIGR03296"/>
    <property type="match status" value="1"/>
</dbReference>
<sequence>MTFKRSICTQILCIAAFFTAIPTLAVDLKAERMIDSLASLQFDQLGSPQIKTDSIEPVLAGIERPHRLLVIAVEFPELGYDRFAGNKKQNSKNRNYLQKLLFGGSLKRPKPGTLSHYYRHQSKGLYNVTGEVMPIAKVSKPLAYYGRPLQNADGSWRNDDHTDELVIEALQVAHRDNPKFPWKDYDIWDPEDFDGDGNRAEADGYLDHLVIVYAGKAQSSCQGLYKLNEKFTVNAESNIFDSLPAVEQDCADRIWPHRSSLNRGLGKGPILEGMVNGRGGHEIEEGLWLYDYNMQSEYTEVSTFIHEFGHSLGLPDIYARATNNSTASWEAMSSTASPEPQELSAWSRMVLGWLNPCIVRPPAFGGDKRSSMYLKIMNDWSNKAGTENRRGICDATMIILPPKIRELQLGPLSKDQGKYAVYTGQGNNLHHFLRRNFDLRKVDAQQPLILSFDTWFKIESDWDYLYIEASVDGSEYQRLLPTDKENAADTNSTMPSKKGHEGEGSLPGFSGHSGDMDGDGKVEIAAGCDPSASKVLAEDRVGENVADACETAQWIAAEFDLEAYRGKQVSIRLHYFADGAAVEDGALIDNIRLDALGYNEDFESGAIKGWSSDGFTLSGGEHHIAVPHYYLLEYRDPYASFDSVKNYDASLAKPGFSFFKDSDGEMKAFSANYRPGVLVWYYNGEYLWSQNEPAQFGPGNGFLLLVDANPQEFNLPSVPKQYFVDNQGWTSYQFDDSAQPWLQQSYVDVMCHQRRSAFYSSDVSVPDRKRCYESLINGLPAVESLNWEGRQLMYGYTLINNLLPGADRLKYKGVSSLFDLRIRGGKTEYRLYDRALRNRHSGDAPFALESFAKGSSVYAIEGDRLVEQSSEAYPPVSEFSDARPNRYQNPKLPFGGANIPEMGLRFKLGKPSAEAPDEARVKVVIDWD</sequence>
<gene>
    <name evidence="3" type="ORF">NYF23_12770</name>
</gene>
<reference evidence="3" key="1">
    <citation type="submission" date="2022-08" db="EMBL/GenBank/DDBJ databases">
        <title>Catabolic pathway analysis in culturable SAR92 clade bacteria reveals their overlooked roles in DMSP degradation in coastal seas.</title>
        <authorList>
            <person name="He X."/>
            <person name="Zhang X."/>
            <person name="Zhang Y."/>
        </authorList>
    </citation>
    <scope>NUCLEOTIDE SEQUENCE</scope>
    <source>
        <strain evidence="3">H455</strain>
    </source>
</reference>
<name>A0ABY5TLZ7_9GAMM</name>
<evidence type="ECO:0000256" key="1">
    <source>
        <dbReference type="SAM" id="MobiDB-lite"/>
    </source>
</evidence>
<evidence type="ECO:0000259" key="2">
    <source>
        <dbReference type="Pfam" id="PF05547"/>
    </source>
</evidence>
<dbReference type="PANTHER" id="PTHR41775:SF1">
    <property type="entry name" value="PEPTIDASE M6-LIKE DOMAIN-CONTAINING PROTEIN"/>
    <property type="match status" value="1"/>
</dbReference>
<evidence type="ECO:0000313" key="3">
    <source>
        <dbReference type="EMBL" id="UVW34870.1"/>
    </source>
</evidence>
<proteinExistence type="predicted"/>
<organism evidence="3 4">
    <name type="scientific">SAR92 clade bacterium H455</name>
    <dbReference type="NCBI Taxonomy" id="2974818"/>
    <lineage>
        <taxon>Bacteria</taxon>
        <taxon>Pseudomonadati</taxon>
        <taxon>Pseudomonadota</taxon>
        <taxon>Gammaproteobacteria</taxon>
        <taxon>Cellvibrionales</taxon>
        <taxon>Porticoccaceae</taxon>
        <taxon>SAR92 clade</taxon>
    </lineage>
</organism>